<dbReference type="InterPro" id="IPR006224">
    <property type="entry name" value="PsdUridine_synth_RluA-like_CS"/>
</dbReference>
<reference evidence="7" key="1">
    <citation type="submission" date="2016-10" db="EMBL/GenBank/DDBJ databases">
        <authorList>
            <person name="Varghese N."/>
            <person name="Submissions S."/>
        </authorList>
    </citation>
    <scope>NUCLEOTIDE SEQUENCE [LARGE SCALE GENOMIC DNA]</scope>
    <source>
        <strain evidence="7">DSM 4771</strain>
    </source>
</reference>
<evidence type="ECO:0000256" key="1">
    <source>
        <dbReference type="ARBA" id="ARBA00000073"/>
    </source>
</evidence>
<dbReference type="CDD" id="cd00165">
    <property type="entry name" value="S4"/>
    <property type="match status" value="1"/>
</dbReference>
<gene>
    <name evidence="6" type="ORF">SAMN04490247_1967</name>
</gene>
<dbReference type="Gene3D" id="3.30.2350.10">
    <property type="entry name" value="Pseudouridine synthase"/>
    <property type="match status" value="1"/>
</dbReference>
<dbReference type="InterPro" id="IPR020103">
    <property type="entry name" value="PsdUridine_synth_cat_dom_sf"/>
</dbReference>
<dbReference type="PANTHER" id="PTHR21600">
    <property type="entry name" value="MITOCHONDRIAL RNA PSEUDOURIDINE SYNTHASE"/>
    <property type="match status" value="1"/>
</dbReference>
<dbReference type="SUPFAM" id="SSF55120">
    <property type="entry name" value="Pseudouridine synthase"/>
    <property type="match status" value="1"/>
</dbReference>
<dbReference type="PROSITE" id="PS01129">
    <property type="entry name" value="PSI_RLU"/>
    <property type="match status" value="1"/>
</dbReference>
<dbReference type="GO" id="GO:0000455">
    <property type="term" value="P:enzyme-directed rRNA pseudouridine synthesis"/>
    <property type="evidence" value="ECO:0007669"/>
    <property type="project" value="TreeGrafter"/>
</dbReference>
<dbReference type="Proteomes" id="UP000199225">
    <property type="component" value="Unassembled WGS sequence"/>
</dbReference>
<protein>
    <recommendedName>
        <fullName evidence="4">Pseudouridine synthase</fullName>
        <ecNumber evidence="4">5.4.99.-</ecNumber>
    </recommendedName>
</protein>
<feature type="active site" evidence="3">
    <location>
        <position position="130"/>
    </location>
</feature>
<dbReference type="PANTHER" id="PTHR21600:SF35">
    <property type="entry name" value="PSEUDOURIDINE SYNTHASE"/>
    <property type="match status" value="1"/>
</dbReference>
<evidence type="ECO:0000256" key="4">
    <source>
        <dbReference type="RuleBase" id="RU362028"/>
    </source>
</evidence>
<dbReference type="EMBL" id="FNEV01000005">
    <property type="protein sequence ID" value="SDJ45019.1"/>
    <property type="molecule type" value="Genomic_DNA"/>
</dbReference>
<evidence type="ECO:0000256" key="2">
    <source>
        <dbReference type="ARBA" id="ARBA00010876"/>
    </source>
</evidence>
<evidence type="ECO:0000259" key="5">
    <source>
        <dbReference type="Pfam" id="PF00849"/>
    </source>
</evidence>
<comment type="similarity">
    <text evidence="2 4">Belongs to the pseudouridine synthase RluA family.</text>
</comment>
<evidence type="ECO:0000313" key="7">
    <source>
        <dbReference type="Proteomes" id="UP000199225"/>
    </source>
</evidence>
<dbReference type="OrthoDB" id="9807829at2"/>
<dbReference type="GO" id="GO:0003723">
    <property type="term" value="F:RNA binding"/>
    <property type="evidence" value="ECO:0007669"/>
    <property type="project" value="InterPro"/>
</dbReference>
<comment type="function">
    <text evidence="4">Responsible for synthesis of pseudouridine from uracil.</text>
</comment>
<dbReference type="NCBIfam" id="TIGR00005">
    <property type="entry name" value="rluA_subfam"/>
    <property type="match status" value="1"/>
</dbReference>
<comment type="catalytic activity">
    <reaction evidence="1 4">
        <text>a uridine in RNA = a pseudouridine in RNA</text>
        <dbReference type="Rhea" id="RHEA:48348"/>
        <dbReference type="Rhea" id="RHEA-COMP:12068"/>
        <dbReference type="Rhea" id="RHEA-COMP:12069"/>
        <dbReference type="ChEBI" id="CHEBI:65314"/>
        <dbReference type="ChEBI" id="CHEBI:65315"/>
    </reaction>
</comment>
<dbReference type="AlphaFoldDB" id="A0A1G8TU60"/>
<dbReference type="InterPro" id="IPR006145">
    <property type="entry name" value="PsdUridine_synth_RsuA/RluA"/>
</dbReference>
<dbReference type="InterPro" id="IPR006225">
    <property type="entry name" value="PsdUridine_synth_RluC/D"/>
</dbReference>
<evidence type="ECO:0000256" key="3">
    <source>
        <dbReference type="PIRSR" id="PIRSR606225-1"/>
    </source>
</evidence>
<sequence length="279" mass="31184">MRKVFSVSRAGTVQEALRLDASLSRRMVREIKRSGTLLLNGKPVLHYEQVKEGDSLTVHFPVVDTYPYEPEYGPLDIAYEDEDLLIIDKPEGMAMTPSAQHPSHTIVQRVLSHYEASDWKQTVHPVTRLDRDTSGLLLIAKHPYIHSLFNRKEMIRRSYLALVEGVPEQEQGTICASIARAEDSIIRRKVAAGGKEAVTHYKVVDTDEGRSIIQLELETGRTHQIRVHMASLGHPLVGDTLYGAASDLSHGQALHSAKLSFTHPWTKEAMSFSSSPPFV</sequence>
<organism evidence="6 7">
    <name type="scientific">Salimicrobium halophilum</name>
    <dbReference type="NCBI Taxonomy" id="86666"/>
    <lineage>
        <taxon>Bacteria</taxon>
        <taxon>Bacillati</taxon>
        <taxon>Bacillota</taxon>
        <taxon>Bacilli</taxon>
        <taxon>Bacillales</taxon>
        <taxon>Bacillaceae</taxon>
        <taxon>Salimicrobium</taxon>
    </lineage>
</organism>
<dbReference type="RefSeq" id="WP_093193693.1">
    <property type="nucleotide sequence ID" value="NZ_FNEV01000005.1"/>
</dbReference>
<feature type="domain" description="Pseudouridine synthase RsuA/RluA-like" evidence="5">
    <location>
        <begin position="83"/>
        <end position="231"/>
    </location>
</feature>
<dbReference type="CDD" id="cd02869">
    <property type="entry name" value="PseudoU_synth_RluA_like"/>
    <property type="match status" value="1"/>
</dbReference>
<evidence type="ECO:0000313" key="6">
    <source>
        <dbReference type="EMBL" id="SDJ45019.1"/>
    </source>
</evidence>
<dbReference type="GO" id="GO:0009982">
    <property type="term" value="F:pseudouridine synthase activity"/>
    <property type="evidence" value="ECO:0007669"/>
    <property type="project" value="InterPro"/>
</dbReference>
<name>A0A1G8TU60_9BACI</name>
<keyword evidence="4" id="KW-0413">Isomerase</keyword>
<dbReference type="Pfam" id="PF00849">
    <property type="entry name" value="PseudoU_synth_2"/>
    <property type="match status" value="1"/>
</dbReference>
<dbReference type="GO" id="GO:0140098">
    <property type="term" value="F:catalytic activity, acting on RNA"/>
    <property type="evidence" value="ECO:0007669"/>
    <property type="project" value="UniProtKB-ARBA"/>
</dbReference>
<keyword evidence="7" id="KW-1185">Reference proteome</keyword>
<dbReference type="InterPro" id="IPR050188">
    <property type="entry name" value="RluA_PseudoU_synthase"/>
</dbReference>
<accession>A0A1G8TU60</accession>
<dbReference type="EC" id="5.4.99.-" evidence="4"/>
<dbReference type="STRING" id="86666.SAMN04490247_1967"/>
<proteinExistence type="inferred from homology"/>